<dbReference type="InterPro" id="IPR000214">
    <property type="entry name" value="Znf_DNA_glyclase/AP_lyase"/>
</dbReference>
<dbReference type="InterPro" id="IPR012319">
    <property type="entry name" value="FPG_cat"/>
</dbReference>
<dbReference type="PANTHER" id="PTHR22993">
    <property type="entry name" value="FORMAMIDOPYRIMIDINE-DNA GLYCOSYLASE"/>
    <property type="match status" value="1"/>
</dbReference>
<dbReference type="SUPFAM" id="SSF57716">
    <property type="entry name" value="Glucocorticoid receptor-like (DNA-binding domain)"/>
    <property type="match status" value="1"/>
</dbReference>
<evidence type="ECO:0000259" key="16">
    <source>
        <dbReference type="PROSITE" id="PS51066"/>
    </source>
</evidence>
<comment type="similarity">
    <text evidence="3">Belongs to the FPG family.</text>
</comment>
<dbReference type="GO" id="GO:0006284">
    <property type="term" value="P:base-excision repair"/>
    <property type="evidence" value="ECO:0007669"/>
    <property type="project" value="InterPro"/>
</dbReference>
<comment type="catalytic activity">
    <reaction evidence="15">
        <text>2'-deoxyribonucleotide-(2'-deoxyribose 5'-phosphate)-2'-deoxyribonucleotide-DNA = a 3'-end 2'-deoxyribonucleotide-(2,3-dehydro-2,3-deoxyribose 5'-phosphate)-DNA + a 5'-end 5'-phospho-2'-deoxyribonucleoside-DNA + H(+)</text>
        <dbReference type="Rhea" id="RHEA:66592"/>
        <dbReference type="Rhea" id="RHEA-COMP:13180"/>
        <dbReference type="Rhea" id="RHEA-COMP:16897"/>
        <dbReference type="Rhea" id="RHEA-COMP:17067"/>
        <dbReference type="ChEBI" id="CHEBI:15378"/>
        <dbReference type="ChEBI" id="CHEBI:136412"/>
        <dbReference type="ChEBI" id="CHEBI:157695"/>
        <dbReference type="ChEBI" id="CHEBI:167181"/>
        <dbReference type="EC" id="4.2.99.18"/>
    </reaction>
</comment>
<dbReference type="Gene3D" id="1.10.8.50">
    <property type="match status" value="1"/>
</dbReference>
<evidence type="ECO:0000256" key="10">
    <source>
        <dbReference type="ARBA" id="ARBA00023125"/>
    </source>
</evidence>
<dbReference type="SMART" id="SM01232">
    <property type="entry name" value="H2TH"/>
    <property type="match status" value="1"/>
</dbReference>
<sequence length="280" mass="30896">MPELPEVETVRRGLEERFVGRRIEHVEVGRERSVRRTSREEVIARLTGTTPTAARRRGKYLIVDLDSGDQMMIHLRMSGQVLIDSVTTRRPAHTHVVLTLTGRPAEELRFVDPRTFGEVVVYDPDVADSVVPELARLGPDPIAEGLDPAQLRRSLSSTARAVKAALLDQALVAGIGNIYGDEILHRARIHPKRPARNVSPKQIRRLHACIHEVLNEAIAAGGSTLDDAQYVDLMGEAGSFQDRHRVYGRAGERCLSCGRGHVVSAVIGGRTTSWCGVCQR</sequence>
<dbReference type="SMART" id="SM00898">
    <property type="entry name" value="Fapy_DNA_glyco"/>
    <property type="match status" value="1"/>
</dbReference>
<evidence type="ECO:0000256" key="4">
    <source>
        <dbReference type="ARBA" id="ARBA00011245"/>
    </source>
</evidence>
<evidence type="ECO:0000256" key="8">
    <source>
        <dbReference type="ARBA" id="ARBA00022801"/>
    </source>
</evidence>
<accession>A0A6J6FDQ9</accession>
<keyword evidence="13" id="KW-0511">Multifunctional enzyme</keyword>
<dbReference type="FunFam" id="1.10.8.50:FF:000003">
    <property type="entry name" value="Formamidopyrimidine-DNA glycosylase"/>
    <property type="match status" value="1"/>
</dbReference>
<dbReference type="SUPFAM" id="SSF46946">
    <property type="entry name" value="S13-like H2TH domain"/>
    <property type="match status" value="1"/>
</dbReference>
<evidence type="ECO:0000313" key="18">
    <source>
        <dbReference type="EMBL" id="CAB4582648.1"/>
    </source>
</evidence>
<feature type="domain" description="FPG-type" evidence="16">
    <location>
        <begin position="245"/>
        <end position="280"/>
    </location>
</feature>
<reference evidence="18" key="1">
    <citation type="submission" date="2020-05" db="EMBL/GenBank/DDBJ databases">
        <authorList>
            <person name="Chiriac C."/>
            <person name="Salcher M."/>
            <person name="Ghai R."/>
            <person name="Kavagutti S V."/>
        </authorList>
    </citation>
    <scope>NUCLEOTIDE SEQUENCE</scope>
</reference>
<dbReference type="AlphaFoldDB" id="A0A6J6FDQ9"/>
<evidence type="ECO:0000256" key="3">
    <source>
        <dbReference type="ARBA" id="ARBA00009409"/>
    </source>
</evidence>
<feature type="domain" description="Formamidopyrimidine-DNA glycosylase catalytic" evidence="17">
    <location>
        <begin position="2"/>
        <end position="117"/>
    </location>
</feature>
<comment type="catalytic activity">
    <reaction evidence="1">
        <text>Hydrolysis of DNA containing ring-opened 7-methylguanine residues, releasing 2,6-diamino-4-hydroxy-5-(N-methyl)formamidopyrimidine.</text>
        <dbReference type="EC" id="3.2.2.23"/>
    </reaction>
</comment>
<evidence type="ECO:0000256" key="12">
    <source>
        <dbReference type="ARBA" id="ARBA00023239"/>
    </source>
</evidence>
<keyword evidence="14" id="KW-0326">Glycosidase</keyword>
<dbReference type="GO" id="GO:0034039">
    <property type="term" value="F:8-oxo-7,8-dihydroguanine DNA N-glycosylase activity"/>
    <property type="evidence" value="ECO:0007669"/>
    <property type="project" value="TreeGrafter"/>
</dbReference>
<evidence type="ECO:0000256" key="14">
    <source>
        <dbReference type="ARBA" id="ARBA00023295"/>
    </source>
</evidence>
<dbReference type="CDD" id="cd08966">
    <property type="entry name" value="EcFpg-like_N"/>
    <property type="match status" value="1"/>
</dbReference>
<keyword evidence="5" id="KW-0479">Metal-binding</keyword>
<evidence type="ECO:0000256" key="11">
    <source>
        <dbReference type="ARBA" id="ARBA00023204"/>
    </source>
</evidence>
<evidence type="ECO:0000256" key="7">
    <source>
        <dbReference type="ARBA" id="ARBA00022771"/>
    </source>
</evidence>
<keyword evidence="9" id="KW-0862">Zinc</keyword>
<evidence type="ECO:0000256" key="2">
    <source>
        <dbReference type="ARBA" id="ARBA00001947"/>
    </source>
</evidence>
<dbReference type="Pfam" id="PF01149">
    <property type="entry name" value="Fapy_DNA_glyco"/>
    <property type="match status" value="1"/>
</dbReference>
<evidence type="ECO:0000256" key="13">
    <source>
        <dbReference type="ARBA" id="ARBA00023268"/>
    </source>
</evidence>
<dbReference type="PROSITE" id="PS51066">
    <property type="entry name" value="ZF_FPG_2"/>
    <property type="match status" value="1"/>
</dbReference>
<comment type="subunit">
    <text evidence="4">Monomer.</text>
</comment>
<evidence type="ECO:0000256" key="1">
    <source>
        <dbReference type="ARBA" id="ARBA00001668"/>
    </source>
</evidence>
<keyword evidence="6" id="KW-0227">DNA damage</keyword>
<protein>
    <submittedName>
        <fullName evidence="18">Unannotated protein</fullName>
    </submittedName>
</protein>
<name>A0A6J6FDQ9_9ZZZZ</name>
<proteinExistence type="inferred from homology"/>
<dbReference type="InterPro" id="IPR010979">
    <property type="entry name" value="Ribosomal_uS13-like_H2TH"/>
</dbReference>
<keyword evidence="8" id="KW-0378">Hydrolase</keyword>
<dbReference type="PANTHER" id="PTHR22993:SF9">
    <property type="entry name" value="FORMAMIDOPYRIMIDINE-DNA GLYCOSYLASE"/>
    <property type="match status" value="1"/>
</dbReference>
<dbReference type="InterPro" id="IPR015886">
    <property type="entry name" value="H2TH_FPG"/>
</dbReference>
<dbReference type="GO" id="GO:0008270">
    <property type="term" value="F:zinc ion binding"/>
    <property type="evidence" value="ECO:0007669"/>
    <property type="project" value="UniProtKB-KW"/>
</dbReference>
<dbReference type="GO" id="GO:0003684">
    <property type="term" value="F:damaged DNA binding"/>
    <property type="evidence" value="ECO:0007669"/>
    <property type="project" value="InterPro"/>
</dbReference>
<gene>
    <name evidence="18" type="ORF">UFOPK1722_01151</name>
</gene>
<dbReference type="InterPro" id="IPR020629">
    <property type="entry name" value="FPG_Glyclase"/>
</dbReference>
<keyword evidence="12" id="KW-0456">Lyase</keyword>
<keyword evidence="10" id="KW-0238">DNA-binding</keyword>
<comment type="cofactor">
    <cofactor evidence="2">
        <name>Zn(2+)</name>
        <dbReference type="ChEBI" id="CHEBI:29105"/>
    </cofactor>
</comment>
<dbReference type="EMBL" id="CAEZTS010000098">
    <property type="protein sequence ID" value="CAB4582648.1"/>
    <property type="molecule type" value="Genomic_DNA"/>
</dbReference>
<keyword evidence="11" id="KW-0234">DNA repair</keyword>
<dbReference type="PROSITE" id="PS51068">
    <property type="entry name" value="FPG_CAT"/>
    <property type="match status" value="1"/>
</dbReference>
<evidence type="ECO:0000256" key="9">
    <source>
        <dbReference type="ARBA" id="ARBA00022833"/>
    </source>
</evidence>
<evidence type="ECO:0000256" key="5">
    <source>
        <dbReference type="ARBA" id="ARBA00022723"/>
    </source>
</evidence>
<evidence type="ECO:0000256" key="6">
    <source>
        <dbReference type="ARBA" id="ARBA00022763"/>
    </source>
</evidence>
<dbReference type="InterPro" id="IPR035937">
    <property type="entry name" value="FPG_N"/>
</dbReference>
<dbReference type="GO" id="GO:0140078">
    <property type="term" value="F:class I DNA-(apurinic or apyrimidinic site) endonuclease activity"/>
    <property type="evidence" value="ECO:0007669"/>
    <property type="project" value="UniProtKB-EC"/>
</dbReference>
<keyword evidence="7" id="KW-0863">Zinc-finger</keyword>
<organism evidence="18">
    <name type="scientific">freshwater metagenome</name>
    <dbReference type="NCBI Taxonomy" id="449393"/>
    <lineage>
        <taxon>unclassified sequences</taxon>
        <taxon>metagenomes</taxon>
        <taxon>ecological metagenomes</taxon>
    </lineage>
</organism>
<dbReference type="HAMAP" id="MF_00103">
    <property type="entry name" value="Fapy_DNA_glycosyl"/>
    <property type="match status" value="1"/>
</dbReference>
<evidence type="ECO:0000259" key="17">
    <source>
        <dbReference type="PROSITE" id="PS51068"/>
    </source>
</evidence>
<dbReference type="SUPFAM" id="SSF81624">
    <property type="entry name" value="N-terminal domain of MutM-like DNA repair proteins"/>
    <property type="match status" value="1"/>
</dbReference>
<dbReference type="Pfam" id="PF06831">
    <property type="entry name" value="H2TH"/>
    <property type="match status" value="1"/>
</dbReference>
<dbReference type="Gene3D" id="3.20.190.10">
    <property type="entry name" value="MutM-like, N-terminal"/>
    <property type="match status" value="1"/>
</dbReference>
<evidence type="ECO:0000256" key="15">
    <source>
        <dbReference type="ARBA" id="ARBA00044632"/>
    </source>
</evidence>
<dbReference type="NCBIfam" id="NF002211">
    <property type="entry name" value="PRK01103.1"/>
    <property type="match status" value="1"/>
</dbReference>
<dbReference type="NCBIfam" id="TIGR00577">
    <property type="entry name" value="fpg"/>
    <property type="match status" value="1"/>
</dbReference>